<keyword evidence="2" id="KW-0732">Signal</keyword>
<keyword evidence="4" id="KW-1185">Reference proteome</keyword>
<dbReference type="Pfam" id="PF19577">
    <property type="entry name" value="DcaP"/>
    <property type="match status" value="1"/>
</dbReference>
<comment type="caution">
    <text evidence="3">The sequence shown here is derived from an EMBL/GenBank/DDBJ whole genome shotgun (WGS) entry which is preliminary data.</text>
</comment>
<dbReference type="EMBL" id="JBHTIT010000001">
    <property type="protein sequence ID" value="MFD0950267.1"/>
    <property type="molecule type" value="Genomic_DNA"/>
</dbReference>
<protein>
    <submittedName>
        <fullName evidence="3">DcaP family trimeric outer membrane transporter</fullName>
    </submittedName>
</protein>
<accession>A0ABW3HH32</accession>
<name>A0ABW3HH32_9GAMM</name>
<dbReference type="InterPro" id="IPR045748">
    <property type="entry name" value="DcaP"/>
</dbReference>
<dbReference type="Proteomes" id="UP001597044">
    <property type="component" value="Unassembled WGS sequence"/>
</dbReference>
<keyword evidence="1" id="KW-0175">Coiled coil</keyword>
<evidence type="ECO:0000313" key="3">
    <source>
        <dbReference type="EMBL" id="MFD0950267.1"/>
    </source>
</evidence>
<evidence type="ECO:0000313" key="4">
    <source>
        <dbReference type="Proteomes" id="UP001597044"/>
    </source>
</evidence>
<feature type="coiled-coil region" evidence="1">
    <location>
        <begin position="23"/>
        <end position="50"/>
    </location>
</feature>
<feature type="chain" id="PRO_5047422678" evidence="2">
    <location>
        <begin position="25"/>
        <end position="432"/>
    </location>
</feature>
<organism evidence="3 4">
    <name type="scientific">Paraperlucidibaca wandonensis</name>
    <dbReference type="NCBI Taxonomy" id="1268273"/>
    <lineage>
        <taxon>Bacteria</taxon>
        <taxon>Pseudomonadati</taxon>
        <taxon>Pseudomonadota</taxon>
        <taxon>Gammaproteobacteria</taxon>
        <taxon>Moraxellales</taxon>
        <taxon>Moraxellaceae</taxon>
        <taxon>Paraperlucidibaca</taxon>
    </lineage>
</organism>
<reference evidence="4" key="1">
    <citation type="journal article" date="2019" name="Int. J. Syst. Evol. Microbiol.">
        <title>The Global Catalogue of Microorganisms (GCM) 10K type strain sequencing project: providing services to taxonomists for standard genome sequencing and annotation.</title>
        <authorList>
            <consortium name="The Broad Institute Genomics Platform"/>
            <consortium name="The Broad Institute Genome Sequencing Center for Infectious Disease"/>
            <person name="Wu L."/>
            <person name="Ma J."/>
        </authorList>
    </citation>
    <scope>NUCLEOTIDE SEQUENCE [LARGE SCALE GENOMIC DNA]</scope>
    <source>
        <strain evidence="4">CCUG 63419</strain>
    </source>
</reference>
<sequence length="432" mass="46320">MKRLTKIALLTPLAAAMFPGFALADTSSEIAALRDRLEQLEAQVAQQNATPAPVTSNSSVSFGDTKFSFGGYVKVDALYSRFSDGSVAGSSSGRDFYVPSATPISAGNGNASSVFDMHAQQTRFFFKTETPAGDGKSVKAYIEMDFQSPARGSERVTNNYDPGLRHAFLTYDKWLIGQTWTTFQDLGALPETVDFVGSSDGTVFGRQPQVRYSTGNWQFSVENAETALASRSVPAGAVSITDQGSNAMPDLVARYTHKADFGHISVAALARQLKTSQNAAGQDETTEGYGISLSGKYNLSSGDDIRYMATYGSGLGRYVALGTSGDAVVDASGNLEAIDVVAGYVTYRHLWSDKLRSSIQASVLSIDNPDILAPTAAISDANKTIFSGLTNIIYSVTPKLDIGAEYLHANREVEDGRDGNVDRLQFMAKYSF</sequence>
<feature type="signal peptide" evidence="2">
    <location>
        <begin position="1"/>
        <end position="24"/>
    </location>
</feature>
<evidence type="ECO:0000256" key="2">
    <source>
        <dbReference type="SAM" id="SignalP"/>
    </source>
</evidence>
<dbReference type="SUPFAM" id="SSF56935">
    <property type="entry name" value="Porins"/>
    <property type="match status" value="1"/>
</dbReference>
<proteinExistence type="predicted"/>
<dbReference type="RefSeq" id="WP_379070803.1">
    <property type="nucleotide sequence ID" value="NZ_JBHTIT010000001.1"/>
</dbReference>
<evidence type="ECO:0000256" key="1">
    <source>
        <dbReference type="SAM" id="Coils"/>
    </source>
</evidence>
<gene>
    <name evidence="3" type="ORF">ACFQ0F_07695</name>
</gene>